<proteinExistence type="predicted"/>
<dbReference type="SUPFAM" id="SSF102114">
    <property type="entry name" value="Radical SAM enzymes"/>
    <property type="match status" value="1"/>
</dbReference>
<comment type="cofactor">
    <cofactor evidence="1">
        <name>[4Fe-4S] cluster</name>
        <dbReference type="ChEBI" id="CHEBI:49883"/>
    </cofactor>
</comment>
<reference evidence="7" key="3">
    <citation type="submission" date="2022-11" db="EMBL/GenBank/DDBJ databases">
        <title>Genomic repertoires linked with pathogenic potency of arthritogenic Prevotella copri isolated from the gut of rheumatoid arthritis patients.</title>
        <authorList>
            <person name="Nii T."/>
            <person name="Maeda Y."/>
            <person name="Motooka D."/>
            <person name="Naito M."/>
            <person name="Matsumoto Y."/>
            <person name="Ogawa T."/>
            <person name="Oguro-Igashira E."/>
            <person name="Kishikawa T."/>
            <person name="Yamashita M."/>
            <person name="Koizumi S."/>
            <person name="Kurakawa T."/>
            <person name="Okumura R."/>
            <person name="Kayama H."/>
            <person name="Murakami M."/>
            <person name="Sakaguchi T."/>
            <person name="Das B."/>
            <person name="Nakamura S."/>
            <person name="Okada Y."/>
            <person name="Kumanogoh A."/>
            <person name="Takeda K."/>
        </authorList>
    </citation>
    <scope>NUCLEOTIDE SEQUENCE</scope>
    <source>
        <strain evidence="7">H105_2-2</strain>
    </source>
</reference>
<dbReference type="PANTHER" id="PTHR11228:SF7">
    <property type="entry name" value="PQQA PEPTIDE CYCLASE"/>
    <property type="match status" value="1"/>
</dbReference>
<evidence type="ECO:0000256" key="2">
    <source>
        <dbReference type="ARBA" id="ARBA00022691"/>
    </source>
</evidence>
<gene>
    <name evidence="9" type="ORF">DW192_12095</name>
    <name evidence="8" type="ORF">F7D97_09180</name>
    <name evidence="7" type="ORF">ONT01_08495</name>
</gene>
<dbReference type="Proteomes" id="UP001208620">
    <property type="component" value="Unassembled WGS sequence"/>
</dbReference>
<dbReference type="CDD" id="cd01335">
    <property type="entry name" value="Radical_SAM"/>
    <property type="match status" value="1"/>
</dbReference>
<dbReference type="Pfam" id="PF13186">
    <property type="entry name" value="SPASM"/>
    <property type="match status" value="1"/>
</dbReference>
<dbReference type="NCBIfam" id="TIGR04085">
    <property type="entry name" value="rSAM_more_4Fe4S"/>
    <property type="match status" value="1"/>
</dbReference>
<dbReference type="GO" id="GO:0003824">
    <property type="term" value="F:catalytic activity"/>
    <property type="evidence" value="ECO:0007669"/>
    <property type="project" value="InterPro"/>
</dbReference>
<dbReference type="RefSeq" id="WP_118255378.1">
    <property type="nucleotide sequence ID" value="NZ_JAPDUK010000001.1"/>
</dbReference>
<dbReference type="EMBL" id="JAPDVD010000001">
    <property type="protein sequence ID" value="MCW4137812.1"/>
    <property type="molecule type" value="Genomic_DNA"/>
</dbReference>
<comment type="caution">
    <text evidence="9">The sequence shown here is derived from an EMBL/GenBank/DDBJ whole genome shotgun (WGS) entry which is preliminary data.</text>
</comment>
<dbReference type="GO" id="GO:0046872">
    <property type="term" value="F:metal ion binding"/>
    <property type="evidence" value="ECO:0007669"/>
    <property type="project" value="UniProtKB-KW"/>
</dbReference>
<evidence type="ECO:0000256" key="1">
    <source>
        <dbReference type="ARBA" id="ARBA00001966"/>
    </source>
</evidence>
<dbReference type="SFLD" id="SFLDS00029">
    <property type="entry name" value="Radical_SAM"/>
    <property type="match status" value="1"/>
</dbReference>
<keyword evidence="5" id="KW-0411">Iron-sulfur</keyword>
<dbReference type="Proteomes" id="UP000406735">
    <property type="component" value="Unassembled WGS sequence"/>
</dbReference>
<dbReference type="InterPro" id="IPR007197">
    <property type="entry name" value="rSAM"/>
</dbReference>
<sequence>MFIKLSDNAIFRKTAEHEGILINMVTREKVTVNETGFFFLSYVDDTLQDSEEIVTKLSQQISDVSTDIIRNDFMEFMTALKMENMVEMDENKDNMTYYPLKHLHIEITMECNERCIHCYLPNKLKSKGDQLSFSDFCKIVDEFVTLGGDDITLSGGEPLKHPDFIKMLDYCNSKNLVINILSNLTLMNDELIAKLRDYNIGTIQTSIYSLKPAIHDSITLKKDSLTKTITALEKLYKNGFTLQIACPVFTENFGETESLIKYAKEKDILLKINGMLLPQIDGNTDFKTKSTLNQNQKQMLLRSLLENKNQYTNEQLSRCSTKSNDLCKNPALYLEQPVCSAGIDNCSISSTGQVYPCTEWTGFKIGDINLNSLKEIWERSEQLKQLRAINKRKNYKKCLSCEALDYCKVCLMLNQAENCGEILQISKNTCNEAFMTKDVLEKTR</sequence>
<evidence type="ECO:0000256" key="4">
    <source>
        <dbReference type="ARBA" id="ARBA00023004"/>
    </source>
</evidence>
<keyword evidence="2" id="KW-0949">S-adenosyl-L-methionine</keyword>
<keyword evidence="4" id="KW-0408">Iron</keyword>
<evidence type="ECO:0000313" key="11">
    <source>
        <dbReference type="Proteomes" id="UP000406735"/>
    </source>
</evidence>
<dbReference type="Pfam" id="PF04055">
    <property type="entry name" value="Radical_SAM"/>
    <property type="match status" value="1"/>
</dbReference>
<dbReference type="PROSITE" id="PS51918">
    <property type="entry name" value="RADICAL_SAM"/>
    <property type="match status" value="1"/>
</dbReference>
<evidence type="ECO:0000313" key="8">
    <source>
        <dbReference type="EMBL" id="MQN10086.1"/>
    </source>
</evidence>
<dbReference type="Pfam" id="PF05402">
    <property type="entry name" value="PqqD"/>
    <property type="match status" value="1"/>
</dbReference>
<dbReference type="GO" id="GO:0051536">
    <property type="term" value="F:iron-sulfur cluster binding"/>
    <property type="evidence" value="ECO:0007669"/>
    <property type="project" value="UniProtKB-KW"/>
</dbReference>
<dbReference type="EMBL" id="QRKB01000034">
    <property type="protein sequence ID" value="RHH79184.1"/>
    <property type="molecule type" value="Genomic_DNA"/>
</dbReference>
<dbReference type="InterPro" id="IPR023885">
    <property type="entry name" value="4Fe4S-binding_SPASM_dom"/>
</dbReference>
<dbReference type="SFLD" id="SFLDG01067">
    <property type="entry name" value="SPASM/twitch_domain_containing"/>
    <property type="match status" value="1"/>
</dbReference>
<dbReference type="InterPro" id="IPR013785">
    <property type="entry name" value="Aldolase_TIM"/>
</dbReference>
<dbReference type="Proteomes" id="UP000284548">
    <property type="component" value="Unassembled WGS sequence"/>
</dbReference>
<dbReference type="AlphaFoldDB" id="A0A3R6HMT3"/>
<keyword evidence="3" id="KW-0479">Metal-binding</keyword>
<evidence type="ECO:0000313" key="7">
    <source>
        <dbReference type="EMBL" id="MCW4137812.1"/>
    </source>
</evidence>
<reference evidence="8 11" key="2">
    <citation type="submission" date="2019-09" db="EMBL/GenBank/DDBJ databases">
        <title>Distinct polysaccharide growth profiles of human intestinal Prevotella copri isolates.</title>
        <authorList>
            <person name="Fehlner-Peach H."/>
            <person name="Magnabosco C."/>
            <person name="Raghavan V."/>
            <person name="Scher J.U."/>
            <person name="Tett A."/>
            <person name="Cox L.M."/>
            <person name="Gottsegen C."/>
            <person name="Watters A."/>
            <person name="Wiltshire- Gordon J.D."/>
            <person name="Segata N."/>
            <person name="Bonneau R."/>
            <person name="Littman D.R."/>
        </authorList>
    </citation>
    <scope>NUCLEOTIDE SEQUENCE [LARGE SCALE GENOMIC DNA]</scope>
    <source>
        <strain evidence="8">IK21513</strain>
        <strain evidence="11">iK21513</strain>
    </source>
</reference>
<dbReference type="InterPro" id="IPR008792">
    <property type="entry name" value="PQQD"/>
</dbReference>
<reference evidence="9 10" key="1">
    <citation type="submission" date="2018-08" db="EMBL/GenBank/DDBJ databases">
        <title>A genome reference for cultivated species of the human gut microbiota.</title>
        <authorList>
            <person name="Zou Y."/>
            <person name="Xue W."/>
            <person name="Luo G."/>
        </authorList>
    </citation>
    <scope>NUCLEOTIDE SEQUENCE [LARGE SCALE GENOMIC DNA]</scope>
    <source>
        <strain evidence="9 10">AM16-54</strain>
    </source>
</reference>
<name>A0A3R6HMT3_9BACT</name>
<dbReference type="InterPro" id="IPR058240">
    <property type="entry name" value="rSAM_sf"/>
</dbReference>
<accession>A0A3R6HMT3</accession>
<protein>
    <submittedName>
        <fullName evidence="7">PqqD family peptide modification chaperone</fullName>
    </submittedName>
    <submittedName>
        <fullName evidence="9">Radical SAM protein</fullName>
    </submittedName>
</protein>
<evidence type="ECO:0000313" key="10">
    <source>
        <dbReference type="Proteomes" id="UP000284548"/>
    </source>
</evidence>
<organism evidence="9 10">
    <name type="scientific">Segatella copri</name>
    <dbReference type="NCBI Taxonomy" id="165179"/>
    <lineage>
        <taxon>Bacteria</taxon>
        <taxon>Pseudomonadati</taxon>
        <taxon>Bacteroidota</taxon>
        <taxon>Bacteroidia</taxon>
        <taxon>Bacteroidales</taxon>
        <taxon>Prevotellaceae</taxon>
        <taxon>Segatella</taxon>
    </lineage>
</organism>
<dbReference type="EMBL" id="VZCY01000077">
    <property type="protein sequence ID" value="MQN10086.1"/>
    <property type="molecule type" value="Genomic_DNA"/>
</dbReference>
<evidence type="ECO:0000259" key="6">
    <source>
        <dbReference type="PROSITE" id="PS51918"/>
    </source>
</evidence>
<dbReference type="InterPro" id="IPR050377">
    <property type="entry name" value="Radical_SAM_PqqE_MftC-like"/>
</dbReference>
<feature type="domain" description="Radical SAM core" evidence="6">
    <location>
        <begin position="97"/>
        <end position="322"/>
    </location>
</feature>
<dbReference type="PANTHER" id="PTHR11228">
    <property type="entry name" value="RADICAL SAM DOMAIN PROTEIN"/>
    <property type="match status" value="1"/>
</dbReference>
<dbReference type="Gene3D" id="3.20.20.70">
    <property type="entry name" value="Aldolase class I"/>
    <property type="match status" value="1"/>
</dbReference>
<evidence type="ECO:0000313" key="9">
    <source>
        <dbReference type="EMBL" id="RHH79184.1"/>
    </source>
</evidence>
<evidence type="ECO:0000256" key="5">
    <source>
        <dbReference type="ARBA" id="ARBA00023014"/>
    </source>
</evidence>
<evidence type="ECO:0000256" key="3">
    <source>
        <dbReference type="ARBA" id="ARBA00022723"/>
    </source>
</evidence>
<dbReference type="SFLD" id="SFLDG01386">
    <property type="entry name" value="main_SPASM_domain-containing"/>
    <property type="match status" value="1"/>
</dbReference>